<feature type="transmembrane region" description="Helical" evidence="7">
    <location>
        <begin position="325"/>
        <end position="344"/>
    </location>
</feature>
<dbReference type="InterPro" id="IPR036259">
    <property type="entry name" value="MFS_trans_sf"/>
</dbReference>
<feature type="transmembrane region" description="Helical" evidence="7">
    <location>
        <begin position="301"/>
        <end position="318"/>
    </location>
</feature>
<gene>
    <name evidence="9" type="ORF">Y900_017315</name>
</gene>
<keyword evidence="6 7" id="KW-0472">Membrane</keyword>
<feature type="transmembrane region" description="Helical" evidence="7">
    <location>
        <begin position="73"/>
        <end position="92"/>
    </location>
</feature>
<dbReference type="EMBL" id="JALN02000001">
    <property type="protein sequence ID" value="KDF00654.1"/>
    <property type="molecule type" value="Genomic_DNA"/>
</dbReference>
<dbReference type="GO" id="GO:0022857">
    <property type="term" value="F:transmembrane transporter activity"/>
    <property type="evidence" value="ECO:0007669"/>
    <property type="project" value="InterPro"/>
</dbReference>
<dbReference type="PRINTS" id="PR01036">
    <property type="entry name" value="TCRTETB"/>
</dbReference>
<evidence type="ECO:0000313" key="10">
    <source>
        <dbReference type="Proteomes" id="UP000022835"/>
    </source>
</evidence>
<feature type="transmembrane region" description="Helical" evidence="7">
    <location>
        <begin position="131"/>
        <end position="151"/>
    </location>
</feature>
<dbReference type="GO" id="GO:0005886">
    <property type="term" value="C:plasma membrane"/>
    <property type="evidence" value="ECO:0007669"/>
    <property type="project" value="UniProtKB-SubCell"/>
</dbReference>
<dbReference type="STRING" id="1440774.Y900_017315"/>
<dbReference type="Proteomes" id="UP000022835">
    <property type="component" value="Unassembled WGS sequence"/>
</dbReference>
<keyword evidence="2" id="KW-0813">Transport</keyword>
<feature type="transmembrane region" description="Helical" evidence="7">
    <location>
        <begin position="98"/>
        <end position="119"/>
    </location>
</feature>
<keyword evidence="5 7" id="KW-1133">Transmembrane helix</keyword>
<evidence type="ECO:0000256" key="5">
    <source>
        <dbReference type="ARBA" id="ARBA00022989"/>
    </source>
</evidence>
<evidence type="ECO:0000256" key="2">
    <source>
        <dbReference type="ARBA" id="ARBA00022448"/>
    </source>
</evidence>
<evidence type="ECO:0000256" key="7">
    <source>
        <dbReference type="SAM" id="Phobius"/>
    </source>
</evidence>
<evidence type="ECO:0000259" key="8">
    <source>
        <dbReference type="PROSITE" id="PS50850"/>
    </source>
</evidence>
<dbReference type="SUPFAM" id="SSF103473">
    <property type="entry name" value="MFS general substrate transporter"/>
    <property type="match status" value="1"/>
</dbReference>
<feature type="transmembrane region" description="Helical" evidence="7">
    <location>
        <begin position="157"/>
        <end position="181"/>
    </location>
</feature>
<dbReference type="Gene3D" id="1.20.1250.20">
    <property type="entry name" value="MFS general substrate transporter like domains"/>
    <property type="match status" value="1"/>
</dbReference>
<feature type="transmembrane region" description="Helical" evidence="7">
    <location>
        <begin position="193"/>
        <end position="212"/>
    </location>
</feature>
<keyword evidence="3" id="KW-1003">Cell membrane</keyword>
<dbReference type="eggNOG" id="COG0477">
    <property type="taxonomic scope" value="Bacteria"/>
</dbReference>
<evidence type="ECO:0000256" key="6">
    <source>
        <dbReference type="ARBA" id="ARBA00023136"/>
    </source>
</evidence>
<dbReference type="PROSITE" id="PS50850">
    <property type="entry name" value="MFS"/>
    <property type="match status" value="1"/>
</dbReference>
<comment type="caution">
    <text evidence="9">The sequence shown here is derived from an EMBL/GenBank/DDBJ whole genome shotgun (WGS) entry which is preliminary data.</text>
</comment>
<name>A0A064CPK3_9MYCO</name>
<dbReference type="Pfam" id="PF07690">
    <property type="entry name" value="MFS_1"/>
    <property type="match status" value="1"/>
</dbReference>
<feature type="transmembrane region" description="Helical" evidence="7">
    <location>
        <begin position="42"/>
        <end position="61"/>
    </location>
</feature>
<feature type="transmembrane region" description="Helical" evidence="7">
    <location>
        <begin position="397"/>
        <end position="417"/>
    </location>
</feature>
<dbReference type="InterPro" id="IPR020846">
    <property type="entry name" value="MFS_dom"/>
</dbReference>
<dbReference type="Gene3D" id="1.20.1720.10">
    <property type="entry name" value="Multidrug resistance protein D"/>
    <property type="match status" value="1"/>
</dbReference>
<sequence>MRHRWPALGVLSLGVLLIGVDGTVLAVAAPVFGRDLGMTTTEIMWIGDIYSFVLTGLLVTMGSLGDRIGHKKLLLISATAFALASVAAAFAPTAGMLIAARALLGVAGASLAPSTLALIRGLFPDSRERAVAVGIWASVFSAGTALGPVIGGLFLEHFWWGSVFLINVPVVVVLVIGGWVLLPELRNPIPGPWDPIGAALSLVGILGVVYAAKQGAAHGLHADIVAAGLVGLGALTLFVRRQLKAQHPLIDVRLFANRGFTGVITANMLSVLGLSGVLFFLSQFFQLVHDYSPLQAGLAELPAALAATAFGVLAGVAVRYRSPRVVLATSLTLIGAALASLTAISPTTPYWPLGFALFVIGAGLGMAFTVANDVIITSIPPERAGAAAGVSETAYELGTALGIALLGSVIAAVYRGLDRPAGIHDDVLAHAEQSLAAAHRAAASLSDDKAHALLAAAQSAFTDGLAVAAGIGSVLLLGSAVAVWMLLKPPPERPLVPYGCSDFEEGPVPQ</sequence>
<proteinExistence type="predicted"/>
<dbReference type="CDD" id="cd17321">
    <property type="entry name" value="MFS_MMR_MDR_like"/>
    <property type="match status" value="1"/>
</dbReference>
<reference evidence="9" key="1">
    <citation type="submission" date="2014-05" db="EMBL/GenBank/DDBJ databases">
        <title>Genome sequence of Mycobacterium aromaticivorans strain JS19b1T (= DSM 45407T).</title>
        <authorList>
            <person name="Kwak Y."/>
            <person name="Park G.-S."/>
            <person name="Li Q.X."/>
            <person name="Lee S.-E."/>
            <person name="Shin J.-H."/>
        </authorList>
    </citation>
    <scope>NUCLEOTIDE SEQUENCE [LARGE SCALE GENOMIC DNA]</scope>
    <source>
        <strain evidence="9">JS19b1</strain>
    </source>
</reference>
<dbReference type="PANTHER" id="PTHR42718:SF47">
    <property type="entry name" value="METHYL VIOLOGEN RESISTANCE PROTEIN SMVA"/>
    <property type="match status" value="1"/>
</dbReference>
<keyword evidence="10" id="KW-1185">Reference proteome</keyword>
<evidence type="ECO:0000256" key="4">
    <source>
        <dbReference type="ARBA" id="ARBA00022692"/>
    </source>
</evidence>
<evidence type="ECO:0000256" key="3">
    <source>
        <dbReference type="ARBA" id="ARBA00022475"/>
    </source>
</evidence>
<dbReference type="RefSeq" id="WP_081845144.1">
    <property type="nucleotide sequence ID" value="NZ_JALN02000001.1"/>
</dbReference>
<feature type="domain" description="Major facilitator superfamily (MFS) profile" evidence="8">
    <location>
        <begin position="7"/>
        <end position="490"/>
    </location>
</feature>
<evidence type="ECO:0000256" key="1">
    <source>
        <dbReference type="ARBA" id="ARBA00004651"/>
    </source>
</evidence>
<evidence type="ECO:0000313" key="9">
    <source>
        <dbReference type="EMBL" id="KDF00654.1"/>
    </source>
</evidence>
<dbReference type="PANTHER" id="PTHR42718">
    <property type="entry name" value="MAJOR FACILITATOR SUPERFAMILY MULTIDRUG TRANSPORTER MFSC"/>
    <property type="match status" value="1"/>
</dbReference>
<feature type="transmembrane region" description="Helical" evidence="7">
    <location>
        <begin position="260"/>
        <end position="281"/>
    </location>
</feature>
<comment type="subcellular location">
    <subcellularLocation>
        <location evidence="1">Cell membrane</location>
        <topology evidence="1">Multi-pass membrane protein</topology>
    </subcellularLocation>
</comment>
<dbReference type="AlphaFoldDB" id="A0A064CPK3"/>
<feature type="transmembrane region" description="Helical" evidence="7">
    <location>
        <begin position="218"/>
        <end position="239"/>
    </location>
</feature>
<organism evidence="9 10">
    <name type="scientific">Mycolicibacterium aromaticivorans JS19b1 = JCM 16368</name>
    <dbReference type="NCBI Taxonomy" id="1440774"/>
    <lineage>
        <taxon>Bacteria</taxon>
        <taxon>Bacillati</taxon>
        <taxon>Actinomycetota</taxon>
        <taxon>Actinomycetes</taxon>
        <taxon>Mycobacteriales</taxon>
        <taxon>Mycobacteriaceae</taxon>
        <taxon>Mycolicibacterium</taxon>
    </lineage>
</organism>
<protein>
    <submittedName>
        <fullName evidence="9">MFS transporter</fullName>
    </submittedName>
</protein>
<keyword evidence="4 7" id="KW-0812">Transmembrane</keyword>
<feature type="transmembrane region" description="Helical" evidence="7">
    <location>
        <begin position="465"/>
        <end position="487"/>
    </location>
</feature>
<dbReference type="InterPro" id="IPR011701">
    <property type="entry name" value="MFS"/>
</dbReference>
<accession>A0A064CPK3</accession>
<dbReference type="OrthoDB" id="9781469at2"/>
<feature type="transmembrane region" description="Helical" evidence="7">
    <location>
        <begin position="350"/>
        <end position="376"/>
    </location>
</feature>